<evidence type="ECO:0000256" key="6">
    <source>
        <dbReference type="ARBA" id="ARBA00023136"/>
    </source>
</evidence>
<dbReference type="PROSITE" id="PS50928">
    <property type="entry name" value="ABC_TM1"/>
    <property type="match status" value="1"/>
</dbReference>
<reference evidence="9 10" key="1">
    <citation type="submission" date="2018-05" db="EMBL/GenBank/DDBJ databases">
        <title>A metagenomic window into the 2 km-deep terrestrial subsurface aquifer revealed taxonomically and functionally diverse microbial community comprising novel uncultured bacterial lineages.</title>
        <authorList>
            <person name="Kadnikov V.V."/>
            <person name="Mardanov A.V."/>
            <person name="Beletsky A.V."/>
            <person name="Banks D."/>
            <person name="Pimenov N.V."/>
            <person name="Frank Y.A."/>
            <person name="Karnachuk O.V."/>
            <person name="Ravin N.V."/>
        </authorList>
    </citation>
    <scope>NUCLEOTIDE SEQUENCE [LARGE SCALE GENOMIC DNA]</scope>
    <source>
        <strain evidence="9">BY</strain>
    </source>
</reference>
<feature type="transmembrane region" description="Helical" evidence="7">
    <location>
        <begin position="128"/>
        <end position="146"/>
    </location>
</feature>
<protein>
    <submittedName>
        <fullName evidence="9">N-Acetyl-D-glucosamine ABC transport system, permease protein 2</fullName>
    </submittedName>
</protein>
<dbReference type="InterPro" id="IPR035906">
    <property type="entry name" value="MetI-like_sf"/>
</dbReference>
<dbReference type="Gene3D" id="1.10.3720.10">
    <property type="entry name" value="MetI-like"/>
    <property type="match status" value="1"/>
</dbReference>
<evidence type="ECO:0000256" key="3">
    <source>
        <dbReference type="ARBA" id="ARBA00022475"/>
    </source>
</evidence>
<evidence type="ECO:0000256" key="4">
    <source>
        <dbReference type="ARBA" id="ARBA00022692"/>
    </source>
</evidence>
<keyword evidence="2 7" id="KW-0813">Transport</keyword>
<evidence type="ECO:0000313" key="10">
    <source>
        <dbReference type="Proteomes" id="UP000262583"/>
    </source>
</evidence>
<evidence type="ECO:0000256" key="7">
    <source>
        <dbReference type="RuleBase" id="RU363032"/>
    </source>
</evidence>
<feature type="transmembrane region" description="Helical" evidence="7">
    <location>
        <begin position="92"/>
        <end position="116"/>
    </location>
</feature>
<gene>
    <name evidence="9" type="ORF">BRCON_1073</name>
</gene>
<organism evidence="9 10">
    <name type="scientific">Sumerlaea chitinivorans</name>
    <dbReference type="NCBI Taxonomy" id="2250252"/>
    <lineage>
        <taxon>Bacteria</taxon>
        <taxon>Candidatus Sumerlaeota</taxon>
        <taxon>Candidatus Sumerlaeia</taxon>
        <taxon>Candidatus Sumerlaeales</taxon>
        <taxon>Candidatus Sumerlaeaceae</taxon>
        <taxon>Candidatus Sumerlaea</taxon>
    </lineage>
</organism>
<dbReference type="Proteomes" id="UP000262583">
    <property type="component" value="Chromosome"/>
</dbReference>
<keyword evidence="4 7" id="KW-0812">Transmembrane</keyword>
<keyword evidence="6 7" id="KW-0472">Membrane</keyword>
<evidence type="ECO:0000256" key="5">
    <source>
        <dbReference type="ARBA" id="ARBA00022989"/>
    </source>
</evidence>
<feature type="transmembrane region" description="Helical" evidence="7">
    <location>
        <begin position="28"/>
        <end position="50"/>
    </location>
</feature>
<feature type="transmembrane region" description="Helical" evidence="7">
    <location>
        <begin position="266"/>
        <end position="288"/>
    </location>
</feature>
<dbReference type="PANTHER" id="PTHR43744:SF12">
    <property type="entry name" value="ABC TRANSPORTER PERMEASE PROTEIN MG189-RELATED"/>
    <property type="match status" value="1"/>
</dbReference>
<keyword evidence="5 7" id="KW-1133">Transmembrane helix</keyword>
<dbReference type="Pfam" id="PF00528">
    <property type="entry name" value="BPD_transp_1"/>
    <property type="match status" value="1"/>
</dbReference>
<comment type="subcellular location">
    <subcellularLocation>
        <location evidence="1 7">Cell membrane</location>
        <topology evidence="1 7">Multi-pass membrane protein</topology>
    </subcellularLocation>
</comment>
<feature type="domain" description="ABC transmembrane type-1" evidence="8">
    <location>
        <begin position="93"/>
        <end position="283"/>
    </location>
</feature>
<dbReference type="GO" id="GO:0055085">
    <property type="term" value="P:transmembrane transport"/>
    <property type="evidence" value="ECO:0007669"/>
    <property type="project" value="InterPro"/>
</dbReference>
<evidence type="ECO:0000259" key="8">
    <source>
        <dbReference type="PROSITE" id="PS50928"/>
    </source>
</evidence>
<dbReference type="KEGG" id="schv:BRCON_1073"/>
<dbReference type="InterPro" id="IPR000515">
    <property type="entry name" value="MetI-like"/>
</dbReference>
<comment type="similarity">
    <text evidence="7">Belongs to the binding-protein-dependent transport system permease family.</text>
</comment>
<feature type="transmembrane region" description="Helical" evidence="7">
    <location>
        <begin position="158"/>
        <end position="178"/>
    </location>
</feature>
<dbReference type="AlphaFoldDB" id="A0A2Z4Y3X8"/>
<keyword evidence="3" id="KW-1003">Cell membrane</keyword>
<name>A0A2Z4Y3X8_SUMC1</name>
<accession>A0A2Z4Y3X8</accession>
<proteinExistence type="inferred from homology"/>
<dbReference type="EMBL" id="CP030759">
    <property type="protein sequence ID" value="AXA35850.1"/>
    <property type="molecule type" value="Genomic_DNA"/>
</dbReference>
<feature type="transmembrane region" description="Helical" evidence="7">
    <location>
        <begin position="204"/>
        <end position="225"/>
    </location>
</feature>
<sequence>MFSSANVIESRDSSASAFSMNRKVVRYIVVYAVLLPVLLLVHLPLIWMVVTAFKAPGFGTKLVFIPEPGQDLYTLKNFKDVLFDKDFPFYRFAWNSFVVAAGCAVVTVTICTLAGYGFAKKRFPGREMLFAALITIMLVPGIIFMVPQYRLVLKFGWINTYAAMILPHTANIFGLFLLRQHIRGLPDSLLEAARVDGASELGTFFRVVVPLSTPVMITLFLLTFVGQWSNFLWQLIVNTPDSKLLTLPVGLSFFQGQYQVQWERMMAGACFSILPIALLFIVAQRFFIQGLTTGSVKE</sequence>
<dbReference type="SUPFAM" id="SSF161098">
    <property type="entry name" value="MetI-like"/>
    <property type="match status" value="1"/>
</dbReference>
<evidence type="ECO:0000313" key="9">
    <source>
        <dbReference type="EMBL" id="AXA35850.1"/>
    </source>
</evidence>
<evidence type="ECO:0000256" key="2">
    <source>
        <dbReference type="ARBA" id="ARBA00022448"/>
    </source>
</evidence>
<evidence type="ECO:0000256" key="1">
    <source>
        <dbReference type="ARBA" id="ARBA00004651"/>
    </source>
</evidence>
<dbReference type="PANTHER" id="PTHR43744">
    <property type="entry name" value="ABC TRANSPORTER PERMEASE PROTEIN MG189-RELATED-RELATED"/>
    <property type="match status" value="1"/>
</dbReference>
<dbReference type="GO" id="GO:0005886">
    <property type="term" value="C:plasma membrane"/>
    <property type="evidence" value="ECO:0007669"/>
    <property type="project" value="UniProtKB-SubCell"/>
</dbReference>
<dbReference type="CDD" id="cd06261">
    <property type="entry name" value="TM_PBP2"/>
    <property type="match status" value="1"/>
</dbReference>